<accession>D7FY58</accession>
<feature type="transmembrane region" description="Helical" evidence="5">
    <location>
        <begin position="167"/>
        <end position="187"/>
    </location>
</feature>
<keyword evidence="3 5" id="KW-1133">Transmembrane helix</keyword>
<evidence type="ECO:0008006" key="8">
    <source>
        <dbReference type="Google" id="ProtNLM"/>
    </source>
</evidence>
<feature type="transmembrane region" description="Helical" evidence="5">
    <location>
        <begin position="67"/>
        <end position="90"/>
    </location>
</feature>
<sequence length="203" mass="22223">MSDLPNWAKGEGGEPKADLADKLVDEAAGVKPEESADAAAAAATEPAAAGSDHAREDSGLASRALCFFRFLAVLTVLLALVVIGTNCYIIYDKYTEIKARGILLRVYGILFSIFVIFAELEWSKFTKFFGFLKYWPARGLFYIFVGLITWDQTDATSSSSYGTYEDIVSFLMMSVGGIYFLLGLACMRTVKEAERARLADESA</sequence>
<dbReference type="eggNOG" id="ENOG502RXY3">
    <property type="taxonomic scope" value="Eukaryota"/>
</dbReference>
<dbReference type="Pfam" id="PF08507">
    <property type="entry name" value="COPI_assoc"/>
    <property type="match status" value="1"/>
</dbReference>
<evidence type="ECO:0000256" key="2">
    <source>
        <dbReference type="ARBA" id="ARBA00022692"/>
    </source>
</evidence>
<name>D7FY58_ECTSI</name>
<proteinExistence type="predicted"/>
<evidence type="ECO:0000256" key="1">
    <source>
        <dbReference type="ARBA" id="ARBA00004141"/>
    </source>
</evidence>
<dbReference type="InterPro" id="IPR013714">
    <property type="entry name" value="Golgi_TVP15"/>
</dbReference>
<keyword evidence="2 5" id="KW-0812">Transmembrane</keyword>
<keyword evidence="4 5" id="KW-0472">Membrane</keyword>
<evidence type="ECO:0000256" key="5">
    <source>
        <dbReference type="SAM" id="Phobius"/>
    </source>
</evidence>
<protein>
    <recommendedName>
        <fullName evidence="8">Golgi apparatus membrane protein TVP15</fullName>
    </recommendedName>
</protein>
<reference evidence="6 7" key="1">
    <citation type="journal article" date="2010" name="Nature">
        <title>The Ectocarpus genome and the independent evolution of multicellularity in brown algae.</title>
        <authorList>
            <person name="Cock J.M."/>
            <person name="Sterck L."/>
            <person name="Rouze P."/>
            <person name="Scornet D."/>
            <person name="Allen A.E."/>
            <person name="Amoutzias G."/>
            <person name="Anthouard V."/>
            <person name="Artiguenave F."/>
            <person name="Aury J.M."/>
            <person name="Badger J.H."/>
            <person name="Beszteri B."/>
            <person name="Billiau K."/>
            <person name="Bonnet E."/>
            <person name="Bothwell J.H."/>
            <person name="Bowler C."/>
            <person name="Boyen C."/>
            <person name="Brownlee C."/>
            <person name="Carrano C.J."/>
            <person name="Charrier B."/>
            <person name="Cho G.Y."/>
            <person name="Coelho S.M."/>
            <person name="Collen J."/>
            <person name="Corre E."/>
            <person name="Da Silva C."/>
            <person name="Delage L."/>
            <person name="Delaroque N."/>
            <person name="Dittami S.M."/>
            <person name="Doulbeau S."/>
            <person name="Elias M."/>
            <person name="Farnham G."/>
            <person name="Gachon C.M."/>
            <person name="Gschloessl B."/>
            <person name="Heesch S."/>
            <person name="Jabbari K."/>
            <person name="Jubin C."/>
            <person name="Kawai H."/>
            <person name="Kimura K."/>
            <person name="Kloareg B."/>
            <person name="Kupper F.C."/>
            <person name="Lang D."/>
            <person name="Le Bail A."/>
            <person name="Leblanc C."/>
            <person name="Lerouge P."/>
            <person name="Lohr M."/>
            <person name="Lopez P.J."/>
            <person name="Martens C."/>
            <person name="Maumus F."/>
            <person name="Michel G."/>
            <person name="Miranda-Saavedra D."/>
            <person name="Morales J."/>
            <person name="Moreau H."/>
            <person name="Motomura T."/>
            <person name="Nagasato C."/>
            <person name="Napoli C.A."/>
            <person name="Nelson D.R."/>
            <person name="Nyvall-Collen P."/>
            <person name="Peters A.F."/>
            <person name="Pommier C."/>
            <person name="Potin P."/>
            <person name="Poulain J."/>
            <person name="Quesneville H."/>
            <person name="Read B."/>
            <person name="Rensing S.A."/>
            <person name="Ritter A."/>
            <person name="Rousvoal S."/>
            <person name="Samanta M."/>
            <person name="Samson G."/>
            <person name="Schroeder D.C."/>
            <person name="Segurens B."/>
            <person name="Strittmatter M."/>
            <person name="Tonon T."/>
            <person name="Tregear J.W."/>
            <person name="Valentin K."/>
            <person name="von Dassow P."/>
            <person name="Yamagishi T."/>
            <person name="Van de Peer Y."/>
            <person name="Wincker P."/>
        </authorList>
    </citation>
    <scope>NUCLEOTIDE SEQUENCE [LARGE SCALE GENOMIC DNA]</scope>
    <source>
        <strain evidence="7">Ec32 / CCAP1310/4</strain>
    </source>
</reference>
<evidence type="ECO:0000256" key="3">
    <source>
        <dbReference type="ARBA" id="ARBA00022989"/>
    </source>
</evidence>
<dbReference type="PANTHER" id="PTHR34965:SF1">
    <property type="entry name" value="OS07G0118300 PROTEIN"/>
    <property type="match status" value="1"/>
</dbReference>
<dbReference type="InParanoid" id="D7FY58"/>
<dbReference type="EMBL" id="FN648531">
    <property type="protein sequence ID" value="CBJ26497.1"/>
    <property type="molecule type" value="Genomic_DNA"/>
</dbReference>
<dbReference type="GO" id="GO:0016020">
    <property type="term" value="C:membrane"/>
    <property type="evidence" value="ECO:0007669"/>
    <property type="project" value="UniProtKB-SubCell"/>
</dbReference>
<dbReference type="OMA" id="QVLEYWA"/>
<dbReference type="Proteomes" id="UP000002630">
    <property type="component" value="Linkage Group LG25"/>
</dbReference>
<organism evidence="6 7">
    <name type="scientific">Ectocarpus siliculosus</name>
    <name type="common">Brown alga</name>
    <name type="synonym">Conferva siliculosa</name>
    <dbReference type="NCBI Taxonomy" id="2880"/>
    <lineage>
        <taxon>Eukaryota</taxon>
        <taxon>Sar</taxon>
        <taxon>Stramenopiles</taxon>
        <taxon>Ochrophyta</taxon>
        <taxon>PX clade</taxon>
        <taxon>Phaeophyceae</taxon>
        <taxon>Ectocarpales</taxon>
        <taxon>Ectocarpaceae</taxon>
        <taxon>Ectocarpus</taxon>
    </lineage>
</organism>
<evidence type="ECO:0000313" key="6">
    <source>
        <dbReference type="EMBL" id="CBJ26497.1"/>
    </source>
</evidence>
<dbReference type="OrthoDB" id="206313at2759"/>
<evidence type="ECO:0000256" key="4">
    <source>
        <dbReference type="ARBA" id="ARBA00023136"/>
    </source>
</evidence>
<dbReference type="AlphaFoldDB" id="D7FY58"/>
<feature type="transmembrane region" description="Helical" evidence="5">
    <location>
        <begin position="102"/>
        <end position="120"/>
    </location>
</feature>
<keyword evidence="7" id="KW-1185">Reference proteome</keyword>
<dbReference type="PANTHER" id="PTHR34965">
    <property type="entry name" value="OS07G0118300 PROTEIN"/>
    <property type="match status" value="1"/>
</dbReference>
<evidence type="ECO:0000313" key="7">
    <source>
        <dbReference type="Proteomes" id="UP000002630"/>
    </source>
</evidence>
<comment type="subcellular location">
    <subcellularLocation>
        <location evidence="1">Membrane</location>
        <topology evidence="1">Multi-pass membrane protein</topology>
    </subcellularLocation>
</comment>
<gene>
    <name evidence="6" type="ORF">Esi_0034_0044</name>
</gene>
<dbReference type="EMBL" id="FN649750">
    <property type="protein sequence ID" value="CBJ26497.1"/>
    <property type="molecule type" value="Genomic_DNA"/>
</dbReference>